<keyword evidence="3" id="KW-0808">Transferase</keyword>
<keyword evidence="11" id="KW-0190">Covalent protein-DNA linkage</keyword>
<reference evidence="14" key="1">
    <citation type="journal article" date="2024" name="Microbiol. Spectr.">
        <title>Full-genome sequencing of dozens of new DNA viruses found in Spanish bat feces.</title>
        <authorList>
            <person name="Buigues J."/>
            <person name="Vinals A."/>
            <person name="Martinez-Recio R."/>
            <person name="Monros J.S."/>
            <person name="Sanjuan R."/>
            <person name="Cuevas J.M."/>
        </authorList>
    </citation>
    <scope>NUCLEOTIDE SEQUENCE</scope>
    <source>
        <strain evidence="14">MAVG23</strain>
    </source>
</reference>
<keyword evidence="4" id="KW-0548">Nucleotidyltransferase</keyword>
<organism evidence="14">
    <name type="scientific">Myotis emarginatus feces associated gemycircularvirus 1</name>
    <dbReference type="NCBI Taxonomy" id="3139991"/>
    <lineage>
        <taxon>Viruses</taxon>
        <taxon>Monodnaviria</taxon>
        <taxon>Shotokuvirae</taxon>
        <taxon>Cressdnaviricota</taxon>
        <taxon>Repensiviricetes</taxon>
        <taxon>Geplafuvirales</taxon>
        <taxon>Genomoviridae</taxon>
        <taxon>Gemycircularvirus</taxon>
    </lineage>
</organism>
<accession>A0AAU6S591</accession>
<dbReference type="GO" id="GO:0016787">
    <property type="term" value="F:hydrolase activity"/>
    <property type="evidence" value="ECO:0007669"/>
    <property type="project" value="UniProtKB-KW"/>
</dbReference>
<dbReference type="GO" id="GO:0042025">
    <property type="term" value="C:host cell nucleus"/>
    <property type="evidence" value="ECO:0007669"/>
    <property type="project" value="UniProtKB-SubCell"/>
</dbReference>
<evidence type="ECO:0000256" key="6">
    <source>
        <dbReference type="ARBA" id="ARBA00022722"/>
    </source>
</evidence>
<evidence type="ECO:0000256" key="12">
    <source>
        <dbReference type="ARBA" id="ARBA00023125"/>
    </source>
</evidence>
<keyword evidence="2" id="KW-1048">Host nucleus</keyword>
<keyword evidence="6" id="KW-0540">Nuclease</keyword>
<dbReference type="GO" id="GO:0046872">
    <property type="term" value="F:metal ion binding"/>
    <property type="evidence" value="ECO:0007669"/>
    <property type="project" value="UniProtKB-KW"/>
</dbReference>
<sequence>MVPRSRWSKFYIHLEPHMSFNFNARYALLTYSQCGELDGWAVSNHFTELRAECIVAREAHSDGGSHLHAFVDFGRKFRSRRADVFDVGGYHPNISPTHTTPQAGFDYACKDGDIVAGGLDRPSGSNRDKSANPWPDIVAAESREEFYAALLALAPRSLCTSFPSLEKYADWKYRTDPEPYRHDPNIRFDMDAFPELNHWVQEYLQGDTTPCITRQPRLLRRPLQPRRTHSGRRIRNLRRHQWRHSVCPILQVVAWISIPILCNR</sequence>
<evidence type="ECO:0000256" key="8">
    <source>
        <dbReference type="ARBA" id="ARBA00022741"/>
    </source>
</evidence>
<dbReference type="GO" id="GO:0006260">
    <property type="term" value="P:DNA replication"/>
    <property type="evidence" value="ECO:0007669"/>
    <property type="project" value="UniProtKB-KW"/>
</dbReference>
<proteinExistence type="predicted"/>
<dbReference type="EMBL" id="PP410081">
    <property type="protein sequence ID" value="WZK92893.1"/>
    <property type="molecule type" value="Genomic_DNA"/>
</dbReference>
<comment type="subcellular location">
    <subcellularLocation>
        <location evidence="1">Host nucleus</location>
    </subcellularLocation>
</comment>
<evidence type="ECO:0000256" key="11">
    <source>
        <dbReference type="ARBA" id="ARBA00023124"/>
    </source>
</evidence>
<evidence type="ECO:0000256" key="1">
    <source>
        <dbReference type="ARBA" id="ARBA00004147"/>
    </source>
</evidence>
<keyword evidence="10" id="KW-0378">Hydrolase</keyword>
<dbReference type="PROSITE" id="PS52020">
    <property type="entry name" value="CRESS_DNA_REP"/>
    <property type="match status" value="1"/>
</dbReference>
<dbReference type="Pfam" id="PF00799">
    <property type="entry name" value="Gemini_AL1"/>
    <property type="match status" value="1"/>
</dbReference>
<keyword evidence="5" id="KW-0235">DNA replication</keyword>
<dbReference type="GO" id="GO:0004519">
    <property type="term" value="F:endonuclease activity"/>
    <property type="evidence" value="ECO:0007669"/>
    <property type="project" value="UniProtKB-KW"/>
</dbReference>
<keyword evidence="12" id="KW-0238">DNA-binding</keyword>
<evidence type="ECO:0000256" key="7">
    <source>
        <dbReference type="ARBA" id="ARBA00022723"/>
    </source>
</evidence>
<evidence type="ECO:0000256" key="10">
    <source>
        <dbReference type="ARBA" id="ARBA00022801"/>
    </source>
</evidence>
<evidence type="ECO:0000256" key="2">
    <source>
        <dbReference type="ARBA" id="ARBA00022562"/>
    </source>
</evidence>
<evidence type="ECO:0000256" key="9">
    <source>
        <dbReference type="ARBA" id="ARBA00022759"/>
    </source>
</evidence>
<keyword evidence="8" id="KW-0547">Nucleotide-binding</keyword>
<evidence type="ECO:0000256" key="4">
    <source>
        <dbReference type="ARBA" id="ARBA00022695"/>
    </source>
</evidence>
<dbReference type="GO" id="GO:0000166">
    <property type="term" value="F:nucleotide binding"/>
    <property type="evidence" value="ECO:0007669"/>
    <property type="project" value="UniProtKB-KW"/>
</dbReference>
<dbReference type="GO" id="GO:0016779">
    <property type="term" value="F:nucleotidyltransferase activity"/>
    <property type="evidence" value="ECO:0007669"/>
    <property type="project" value="UniProtKB-KW"/>
</dbReference>
<feature type="domain" description="CRESS-DNA virus Rep endonuclease" evidence="13">
    <location>
        <begin position="21"/>
        <end position="120"/>
    </location>
</feature>
<evidence type="ECO:0000256" key="5">
    <source>
        <dbReference type="ARBA" id="ARBA00022705"/>
    </source>
</evidence>
<evidence type="ECO:0000259" key="13">
    <source>
        <dbReference type="PROSITE" id="PS52020"/>
    </source>
</evidence>
<name>A0AAU6S591_9VIRU</name>
<keyword evidence="7" id="KW-0479">Metal-binding</keyword>
<dbReference type="SUPFAM" id="SSF55464">
    <property type="entry name" value="Origin of replication-binding domain, RBD-like"/>
    <property type="match status" value="1"/>
</dbReference>
<reference evidence="14" key="2">
    <citation type="submission" date="2024-02" db="EMBL/GenBank/DDBJ databases">
        <authorList>
            <person name="Buigues J."/>
            <person name="Vinals A."/>
            <person name="Martinez-Recio R."/>
            <person name="S Monros J."/>
            <person name="Sanjuan R."/>
            <person name="Cuevas J.M."/>
        </authorList>
    </citation>
    <scope>NUCLEOTIDE SEQUENCE</scope>
    <source>
        <strain evidence="14">MAVG23</strain>
    </source>
</reference>
<keyword evidence="9" id="KW-0255">Endonuclease</keyword>
<evidence type="ECO:0000313" key="14">
    <source>
        <dbReference type="EMBL" id="WZK92893.1"/>
    </source>
</evidence>
<dbReference type="InterPro" id="IPR049912">
    <property type="entry name" value="CRESS_DNA_REP"/>
</dbReference>
<evidence type="ECO:0000256" key="3">
    <source>
        <dbReference type="ARBA" id="ARBA00022679"/>
    </source>
</evidence>
<protein>
    <submittedName>
        <fullName evidence="14">Replication associated protein</fullName>
    </submittedName>
</protein>
<dbReference type="Gene3D" id="3.40.1310.20">
    <property type="match status" value="1"/>
</dbReference>
<dbReference type="GO" id="GO:0003677">
    <property type="term" value="F:DNA binding"/>
    <property type="evidence" value="ECO:0007669"/>
    <property type="project" value="UniProtKB-KW"/>
</dbReference>